<organism evidence="1 2">
    <name type="scientific">Panagrolaimus sp. PS1159</name>
    <dbReference type="NCBI Taxonomy" id="55785"/>
    <lineage>
        <taxon>Eukaryota</taxon>
        <taxon>Metazoa</taxon>
        <taxon>Ecdysozoa</taxon>
        <taxon>Nematoda</taxon>
        <taxon>Chromadorea</taxon>
        <taxon>Rhabditida</taxon>
        <taxon>Tylenchina</taxon>
        <taxon>Panagrolaimomorpha</taxon>
        <taxon>Panagrolaimoidea</taxon>
        <taxon>Panagrolaimidae</taxon>
        <taxon>Panagrolaimus</taxon>
    </lineage>
</organism>
<dbReference type="Proteomes" id="UP000887580">
    <property type="component" value="Unplaced"/>
</dbReference>
<reference evidence="2" key="1">
    <citation type="submission" date="2022-11" db="UniProtKB">
        <authorList>
            <consortium name="WormBaseParasite"/>
        </authorList>
    </citation>
    <scope>IDENTIFICATION</scope>
</reference>
<evidence type="ECO:0000313" key="1">
    <source>
        <dbReference type="Proteomes" id="UP000887580"/>
    </source>
</evidence>
<proteinExistence type="predicted"/>
<dbReference type="WBParaSite" id="PS1159_v2.g10134.t1">
    <property type="protein sequence ID" value="PS1159_v2.g10134.t1"/>
    <property type="gene ID" value="PS1159_v2.g10134"/>
</dbReference>
<protein>
    <submittedName>
        <fullName evidence="2">Uncharacterized protein</fullName>
    </submittedName>
</protein>
<name>A0AC35ER94_9BILA</name>
<evidence type="ECO:0000313" key="2">
    <source>
        <dbReference type="WBParaSite" id="PS1159_v2.g10134.t1"/>
    </source>
</evidence>
<accession>A0AC35ER94</accession>
<sequence>KLPGPLVSAADLSKRARNNFRQHKLNGNDDTGSVNSGDSARYRQGQGDILTDEEKKELDSKEATHFEELNNVLMAAIQEGRFWA</sequence>